<dbReference type="NCBIfam" id="TIGR00589">
    <property type="entry name" value="ogt"/>
    <property type="match status" value="1"/>
</dbReference>
<dbReference type="SUPFAM" id="SSF46767">
    <property type="entry name" value="Methylated DNA-protein cysteine methyltransferase, C-terminal domain"/>
    <property type="match status" value="1"/>
</dbReference>
<dbReference type="Pfam" id="PF01035">
    <property type="entry name" value="DNA_binding_1"/>
    <property type="match status" value="1"/>
</dbReference>
<evidence type="ECO:0000313" key="11">
    <source>
        <dbReference type="Proteomes" id="UP000502533"/>
    </source>
</evidence>
<keyword evidence="4 10" id="KW-0489">Methyltransferase</keyword>
<dbReference type="GO" id="GO:0003908">
    <property type="term" value="F:methylated-DNA-[protein]-cysteine S-methyltransferase activity"/>
    <property type="evidence" value="ECO:0007669"/>
    <property type="project" value="UniProtKB-EC"/>
</dbReference>
<dbReference type="EMBL" id="CP050139">
    <property type="protein sequence ID" value="QIP36965.1"/>
    <property type="molecule type" value="Genomic_DNA"/>
</dbReference>
<evidence type="ECO:0000256" key="4">
    <source>
        <dbReference type="ARBA" id="ARBA00022603"/>
    </source>
</evidence>
<dbReference type="Proteomes" id="UP000502533">
    <property type="component" value="Chromosome"/>
</dbReference>
<gene>
    <name evidence="10" type="ORF">GWK63_06370</name>
</gene>
<evidence type="ECO:0000256" key="2">
    <source>
        <dbReference type="ARBA" id="ARBA00008711"/>
    </source>
</evidence>
<name>A0A858JIM7_9PROT</name>
<dbReference type="FunFam" id="1.10.10.10:FF:000214">
    <property type="entry name" value="Methylated-DNA--protein-cysteine methyltransferase"/>
    <property type="match status" value="1"/>
</dbReference>
<sequence length="174" mass="18863">MRVAIGRSDLGFMLVALSGRGLAALMLDDDAGALQQGAEQLFPAARLVHDDMDMNRCMDVARACVDAPWQPSGLPLDLRGTVFQQQVWQALQAIPYGTTLSYAGLAERIGRPGAARAVAGACAANRLAVVIPCHRIIGRDGSLSGYRWGTHRKQRLLEMERAARLVPHDPRAYS</sequence>
<comment type="similarity">
    <text evidence="2">Belongs to the MGMT family.</text>
</comment>
<dbReference type="InterPro" id="IPR036388">
    <property type="entry name" value="WH-like_DNA-bd_sf"/>
</dbReference>
<evidence type="ECO:0000256" key="7">
    <source>
        <dbReference type="ARBA" id="ARBA00023204"/>
    </source>
</evidence>
<proteinExistence type="inferred from homology"/>
<feature type="domain" description="Methylated-DNA-[protein]-cysteine S-methyltransferase DNA binding" evidence="9">
    <location>
        <begin position="83"/>
        <end position="161"/>
    </location>
</feature>
<evidence type="ECO:0000256" key="6">
    <source>
        <dbReference type="ARBA" id="ARBA00022763"/>
    </source>
</evidence>
<keyword evidence="6" id="KW-0227">DNA damage</keyword>
<evidence type="ECO:0000256" key="3">
    <source>
        <dbReference type="ARBA" id="ARBA00011918"/>
    </source>
</evidence>
<keyword evidence="5 10" id="KW-0808">Transferase</keyword>
<evidence type="ECO:0000256" key="8">
    <source>
        <dbReference type="ARBA" id="ARBA00049348"/>
    </source>
</evidence>
<dbReference type="PROSITE" id="PS00374">
    <property type="entry name" value="MGMT"/>
    <property type="match status" value="1"/>
</dbReference>
<accession>A0A858JIM7</accession>
<evidence type="ECO:0000256" key="1">
    <source>
        <dbReference type="ARBA" id="ARBA00001286"/>
    </source>
</evidence>
<evidence type="ECO:0000259" key="9">
    <source>
        <dbReference type="Pfam" id="PF01035"/>
    </source>
</evidence>
<protein>
    <recommendedName>
        <fullName evidence="3">methylated-DNA--[protein]-cysteine S-methyltransferase</fullName>
        <ecNumber evidence="3">2.1.1.63</ecNumber>
    </recommendedName>
</protein>
<keyword evidence="11" id="KW-1185">Reference proteome</keyword>
<dbReference type="PANTHER" id="PTHR10815">
    <property type="entry name" value="METHYLATED-DNA--PROTEIN-CYSTEINE METHYLTRANSFERASE"/>
    <property type="match status" value="1"/>
</dbReference>
<comment type="catalytic activity">
    <reaction evidence="8">
        <text>a 6-O-methyl-2'-deoxyguanosine in DNA + L-cysteinyl-[protein] = S-methyl-L-cysteinyl-[protein] + a 2'-deoxyguanosine in DNA</text>
        <dbReference type="Rhea" id="RHEA:24000"/>
        <dbReference type="Rhea" id="RHEA-COMP:10131"/>
        <dbReference type="Rhea" id="RHEA-COMP:10132"/>
        <dbReference type="Rhea" id="RHEA-COMP:11367"/>
        <dbReference type="Rhea" id="RHEA-COMP:11368"/>
        <dbReference type="ChEBI" id="CHEBI:29950"/>
        <dbReference type="ChEBI" id="CHEBI:82612"/>
        <dbReference type="ChEBI" id="CHEBI:85445"/>
        <dbReference type="ChEBI" id="CHEBI:85448"/>
        <dbReference type="EC" id="2.1.1.63"/>
    </reaction>
</comment>
<evidence type="ECO:0000256" key="5">
    <source>
        <dbReference type="ARBA" id="ARBA00022679"/>
    </source>
</evidence>
<reference evidence="10 11" key="1">
    <citation type="submission" date="2020-03" db="EMBL/GenBank/DDBJ databases">
        <title>Isolation of cellulose-producing strains, genome characterization and application of the synthesized cellulose films as an economical and sustainable material for piezoelectric sensor construction.</title>
        <authorList>
            <person name="Mangayil R.K."/>
        </authorList>
    </citation>
    <scope>NUCLEOTIDE SEQUENCE [LARGE SCALE GENOMIC DNA]</scope>
    <source>
        <strain evidence="10 11">ENS 9a1a</strain>
    </source>
</reference>
<comment type="catalytic activity">
    <reaction evidence="1">
        <text>a 4-O-methyl-thymidine in DNA + L-cysteinyl-[protein] = a thymidine in DNA + S-methyl-L-cysteinyl-[protein]</text>
        <dbReference type="Rhea" id="RHEA:53428"/>
        <dbReference type="Rhea" id="RHEA-COMP:10131"/>
        <dbReference type="Rhea" id="RHEA-COMP:10132"/>
        <dbReference type="Rhea" id="RHEA-COMP:13555"/>
        <dbReference type="Rhea" id="RHEA-COMP:13556"/>
        <dbReference type="ChEBI" id="CHEBI:29950"/>
        <dbReference type="ChEBI" id="CHEBI:82612"/>
        <dbReference type="ChEBI" id="CHEBI:137386"/>
        <dbReference type="ChEBI" id="CHEBI:137387"/>
        <dbReference type="EC" id="2.1.1.63"/>
    </reaction>
</comment>
<dbReference type="Gene3D" id="3.30.160.70">
    <property type="entry name" value="Methylated DNA-protein cysteine methyltransferase domain"/>
    <property type="match status" value="1"/>
</dbReference>
<dbReference type="SUPFAM" id="SSF53155">
    <property type="entry name" value="Methylated DNA-protein cysteine methyltransferase domain"/>
    <property type="match status" value="1"/>
</dbReference>
<dbReference type="GO" id="GO:0006281">
    <property type="term" value="P:DNA repair"/>
    <property type="evidence" value="ECO:0007669"/>
    <property type="project" value="UniProtKB-KW"/>
</dbReference>
<dbReference type="AlphaFoldDB" id="A0A858JIM7"/>
<evidence type="ECO:0000313" key="10">
    <source>
        <dbReference type="EMBL" id="QIP36965.1"/>
    </source>
</evidence>
<dbReference type="KEGG" id="kre:GWK63_06370"/>
<dbReference type="EC" id="2.1.1.63" evidence="3"/>
<dbReference type="InterPro" id="IPR014048">
    <property type="entry name" value="MethylDNA_cys_MeTrfase_DNA-bd"/>
</dbReference>
<organism evidence="10 11">
    <name type="scientific">Komagataeibacter rhaeticus</name>
    <dbReference type="NCBI Taxonomy" id="215221"/>
    <lineage>
        <taxon>Bacteria</taxon>
        <taxon>Pseudomonadati</taxon>
        <taxon>Pseudomonadota</taxon>
        <taxon>Alphaproteobacteria</taxon>
        <taxon>Acetobacterales</taxon>
        <taxon>Acetobacteraceae</taxon>
        <taxon>Komagataeibacter</taxon>
    </lineage>
</organism>
<dbReference type="InterPro" id="IPR036217">
    <property type="entry name" value="MethylDNA_cys_MeTrfase_DNAb"/>
</dbReference>
<dbReference type="InterPro" id="IPR001497">
    <property type="entry name" value="MethylDNA_cys_MeTrfase_AS"/>
</dbReference>
<dbReference type="Gene3D" id="1.10.10.10">
    <property type="entry name" value="Winged helix-like DNA-binding domain superfamily/Winged helix DNA-binding domain"/>
    <property type="match status" value="1"/>
</dbReference>
<keyword evidence="7" id="KW-0234">DNA repair</keyword>
<dbReference type="GO" id="GO:0032259">
    <property type="term" value="P:methylation"/>
    <property type="evidence" value="ECO:0007669"/>
    <property type="project" value="UniProtKB-KW"/>
</dbReference>
<dbReference type="PANTHER" id="PTHR10815:SF14">
    <property type="entry name" value="BIFUNCTIONAL TRANSCRIPTIONAL ACTIVATOR_DNA REPAIR ENZYME ADA"/>
    <property type="match status" value="1"/>
</dbReference>
<dbReference type="InterPro" id="IPR036631">
    <property type="entry name" value="MGMT_N_sf"/>
</dbReference>
<dbReference type="CDD" id="cd06445">
    <property type="entry name" value="ATase"/>
    <property type="match status" value="1"/>
</dbReference>